<dbReference type="EMBL" id="QNVS01000032">
    <property type="protein sequence ID" value="REC54012.1"/>
    <property type="molecule type" value="Genomic_DNA"/>
</dbReference>
<dbReference type="Proteomes" id="UP000256512">
    <property type="component" value="Unassembled WGS sequence"/>
</dbReference>
<evidence type="ECO:0000313" key="1">
    <source>
        <dbReference type="EMBL" id="REC54012.1"/>
    </source>
</evidence>
<comment type="caution">
    <text evidence="1">The sequence shown here is derived from an EMBL/GenBank/DDBJ whole genome shotgun (WGS) entry which is preliminary data.</text>
</comment>
<accession>A0A3D9BKT1</accession>
<proteinExistence type="predicted"/>
<name>A0A3D9BKT1_9FLAO</name>
<dbReference type="AlphaFoldDB" id="A0A3D9BKT1"/>
<reference evidence="1 2" key="1">
    <citation type="journal article" date="2006" name="Int. J. Syst. Evol. Microbiol.">
        <title>Chryseobacterium piscium sp. nov., isolated from fish of the South Atlantic Ocean off South Africa.</title>
        <authorList>
            <person name="de Beer H."/>
            <person name="Hugo C.J."/>
            <person name="Jooste P.J."/>
            <person name="Vancanneyt M."/>
            <person name="Coenye T."/>
            <person name="Vandamme P."/>
        </authorList>
    </citation>
    <scope>NUCLEOTIDE SEQUENCE [LARGE SCALE GENOMIC DNA]</scope>
    <source>
        <strain evidence="1 2">CCUG 51923</strain>
    </source>
</reference>
<evidence type="ECO:0000313" key="2">
    <source>
        <dbReference type="Proteomes" id="UP000256512"/>
    </source>
</evidence>
<keyword evidence="2" id="KW-1185">Reference proteome</keyword>
<sequence>MDITNDFKDEILNLTKSIENIEVVYKKKDKYSGTLASVKQSPFQITILDDNHKEETEHTIDFELAEEITIKLFDGTIKTFKDAVA</sequence>
<dbReference type="RefSeq" id="WP_115950423.1">
    <property type="nucleotide sequence ID" value="NZ_QNVS01000032.1"/>
</dbReference>
<organism evidence="1 2">
    <name type="scientific">Chryseobacterium piscium</name>
    <dbReference type="NCBI Taxonomy" id="333702"/>
    <lineage>
        <taxon>Bacteria</taxon>
        <taxon>Pseudomonadati</taxon>
        <taxon>Bacteroidota</taxon>
        <taxon>Flavobacteriia</taxon>
        <taxon>Flavobacteriales</taxon>
        <taxon>Weeksellaceae</taxon>
        <taxon>Chryseobacterium group</taxon>
        <taxon>Chryseobacterium</taxon>
    </lineage>
</organism>
<protein>
    <submittedName>
        <fullName evidence="1">Uncharacterized protein</fullName>
    </submittedName>
</protein>
<gene>
    <name evidence="1" type="ORF">DRF62_11365</name>
</gene>